<keyword evidence="3" id="KW-0882">Thioester bond</keyword>
<evidence type="ECO:0000313" key="6">
    <source>
        <dbReference type="EMBL" id="KAG8542870.1"/>
    </source>
</evidence>
<dbReference type="Pfam" id="PF21308">
    <property type="entry name" value="C3_CUB2"/>
    <property type="match status" value="1"/>
</dbReference>
<dbReference type="Gene3D" id="2.60.120.1540">
    <property type="match status" value="1"/>
</dbReference>
<keyword evidence="7" id="KW-1185">Reference proteome</keyword>
<dbReference type="InterPro" id="IPR048848">
    <property type="entry name" value="C3_CUB2"/>
</dbReference>
<dbReference type="SUPFAM" id="SSF49410">
    <property type="entry name" value="Alpha-macroglobulin receptor domain"/>
    <property type="match status" value="1"/>
</dbReference>
<evidence type="ECO:0000313" key="7">
    <source>
        <dbReference type="Proteomes" id="UP000824782"/>
    </source>
</evidence>
<dbReference type="InterPro" id="IPR001134">
    <property type="entry name" value="Netrin_domain"/>
</dbReference>
<dbReference type="InterPro" id="IPR011626">
    <property type="entry name" value="Alpha-macroglobulin_TED"/>
</dbReference>
<comment type="subcellular location">
    <subcellularLocation>
        <location evidence="1">Secreted</location>
    </subcellularLocation>
</comment>
<dbReference type="Gene3D" id="2.60.40.690">
    <property type="entry name" value="Alpha-macroglobulin, receptor-binding domain"/>
    <property type="match status" value="1"/>
</dbReference>
<dbReference type="Pfam" id="PF01759">
    <property type="entry name" value="NTR"/>
    <property type="match status" value="1"/>
</dbReference>
<dbReference type="Pfam" id="PF07677">
    <property type="entry name" value="A2M_recep"/>
    <property type="match status" value="1"/>
</dbReference>
<dbReference type="Proteomes" id="UP000824782">
    <property type="component" value="Unassembled WGS sequence"/>
</dbReference>
<name>A0AAV6Z6C6_ENGPU</name>
<dbReference type="InterPro" id="IPR019742">
    <property type="entry name" value="MacrogloblnA2_CS"/>
</dbReference>
<dbReference type="InterPro" id="IPR009048">
    <property type="entry name" value="A-macroglobulin_rcpt-bd"/>
</dbReference>
<feature type="domain" description="NTR" evidence="5">
    <location>
        <begin position="581"/>
        <end position="681"/>
    </location>
</feature>
<dbReference type="Pfam" id="PF07678">
    <property type="entry name" value="TED_complement"/>
    <property type="match status" value="1"/>
</dbReference>
<evidence type="ECO:0000259" key="5">
    <source>
        <dbReference type="PROSITE" id="PS50189"/>
    </source>
</evidence>
<comment type="caution">
    <text evidence="6">The sequence shown here is derived from an EMBL/GenBank/DDBJ whole genome shotgun (WGS) entry which is preliminary data.</text>
</comment>
<dbReference type="SUPFAM" id="SSF50242">
    <property type="entry name" value="TIMP-like"/>
    <property type="match status" value="1"/>
</dbReference>
<dbReference type="PROSITE" id="PS50189">
    <property type="entry name" value="NTR"/>
    <property type="match status" value="1"/>
</dbReference>
<dbReference type="Gene3D" id="2.40.50.120">
    <property type="match status" value="1"/>
</dbReference>
<dbReference type="SMART" id="SM00643">
    <property type="entry name" value="C345C"/>
    <property type="match status" value="1"/>
</dbReference>
<dbReference type="EMBL" id="WNYA01004316">
    <property type="protein sequence ID" value="KAG8542870.1"/>
    <property type="molecule type" value="Genomic_DNA"/>
</dbReference>
<dbReference type="InterPro" id="IPR008993">
    <property type="entry name" value="TIMP-like_OB-fold"/>
</dbReference>
<organism evidence="6 7">
    <name type="scientific">Engystomops pustulosus</name>
    <name type="common">Tungara frog</name>
    <name type="synonym">Physalaemus pustulosus</name>
    <dbReference type="NCBI Taxonomy" id="76066"/>
    <lineage>
        <taxon>Eukaryota</taxon>
        <taxon>Metazoa</taxon>
        <taxon>Chordata</taxon>
        <taxon>Craniata</taxon>
        <taxon>Vertebrata</taxon>
        <taxon>Euteleostomi</taxon>
        <taxon>Amphibia</taxon>
        <taxon>Batrachia</taxon>
        <taxon>Anura</taxon>
        <taxon>Neobatrachia</taxon>
        <taxon>Hyloidea</taxon>
        <taxon>Leptodactylidae</taxon>
        <taxon>Leiuperinae</taxon>
        <taxon>Engystomops</taxon>
    </lineage>
</organism>
<evidence type="ECO:0000256" key="4">
    <source>
        <dbReference type="ARBA" id="ARBA00023157"/>
    </source>
</evidence>
<dbReference type="InterPro" id="IPR008930">
    <property type="entry name" value="Terpenoid_cyclase/PrenylTrfase"/>
</dbReference>
<dbReference type="CDD" id="cd02896">
    <property type="entry name" value="complement_C3_C4_C5"/>
    <property type="match status" value="1"/>
</dbReference>
<dbReference type="SMART" id="SM01361">
    <property type="entry name" value="A2M_recep"/>
    <property type="match status" value="1"/>
</dbReference>
<dbReference type="PANTHER" id="PTHR11412:SF190">
    <property type="entry name" value="A.SUPERBUS VENOM FACTOR 1"/>
    <property type="match status" value="1"/>
</dbReference>
<dbReference type="InterPro" id="IPR018933">
    <property type="entry name" value="Netrin_module_non-TIMP"/>
</dbReference>
<dbReference type="AlphaFoldDB" id="A0AAV6Z6C6"/>
<accession>A0AAV6Z6C6</accession>
<protein>
    <recommendedName>
        <fullName evidence="5">NTR domain-containing protein</fullName>
    </recommendedName>
</protein>
<dbReference type="InterPro" id="IPR050473">
    <property type="entry name" value="A2M/Complement_sys"/>
</dbReference>
<dbReference type="PANTHER" id="PTHR11412">
    <property type="entry name" value="MACROGLOBULIN / COMPLEMENT"/>
    <property type="match status" value="1"/>
</dbReference>
<dbReference type="SMART" id="SM01419">
    <property type="entry name" value="Thiol-ester_cl"/>
    <property type="match status" value="1"/>
</dbReference>
<keyword evidence="2" id="KW-0964">Secreted</keyword>
<dbReference type="Gene3D" id="1.50.10.20">
    <property type="match status" value="1"/>
</dbReference>
<evidence type="ECO:0000256" key="2">
    <source>
        <dbReference type="ARBA" id="ARBA00022525"/>
    </source>
</evidence>
<dbReference type="GO" id="GO:0005615">
    <property type="term" value="C:extracellular space"/>
    <property type="evidence" value="ECO:0007669"/>
    <property type="project" value="InterPro"/>
</dbReference>
<gene>
    <name evidence="6" type="ORF">GDO81_025952</name>
</gene>
<keyword evidence="4" id="KW-1015">Disulfide bond</keyword>
<dbReference type="InterPro" id="IPR036595">
    <property type="entry name" value="A-macroglobulin_rcpt-bd_sf"/>
</dbReference>
<evidence type="ECO:0000256" key="3">
    <source>
        <dbReference type="ARBA" id="ARBA00022966"/>
    </source>
</evidence>
<dbReference type="PROSITE" id="PS00477">
    <property type="entry name" value="ALPHA_2_MACROGLOBULIN"/>
    <property type="match status" value="1"/>
</dbReference>
<proteinExistence type="predicted"/>
<evidence type="ECO:0000256" key="1">
    <source>
        <dbReference type="ARBA" id="ARBA00004613"/>
    </source>
</evidence>
<reference evidence="6" key="1">
    <citation type="thesis" date="2020" institute="ProQuest LLC" country="789 East Eisenhower Parkway, Ann Arbor, MI, USA">
        <title>Comparative Genomics and Chromosome Evolution.</title>
        <authorList>
            <person name="Mudd A.B."/>
        </authorList>
    </citation>
    <scope>NUCLEOTIDE SEQUENCE</scope>
    <source>
        <strain evidence="6">237g6f4</strain>
        <tissue evidence="6">Blood</tissue>
    </source>
</reference>
<dbReference type="SUPFAM" id="SSF48239">
    <property type="entry name" value="Terpenoid cyclases/Protein prenyltransferases"/>
    <property type="match status" value="1"/>
</dbReference>
<sequence>MKIIKSIQSVILEPLRSGGGSGIQEIVIDTVPPNDIVPNTDPETYISVKGGLLGETLDNSIDGAKLKHLITVPSGCGEQNMMSMTPTVIATQYLDITNQWEKIGVERREEAITNINLGYTQQLVFRKPDNSYSAFTNRPASTWLTAYVVKVFSMAYNLIHIDKDVLCGAVHWLLKERQLPNGVFKEEAPVIHGEMVGGTGNTEPDASLTAFVLIALAEAKRFCNDKVPDLESGMTKSATYLENRMKTMKKPYTICITSYALSLVDKLPDSSALMRSSTDGTHWDDYSSDLYMIEATSYALLAYLKLQLYPSAEPVARWLIEQRFYGGGYGSTQATIMVFQAMSEYQIHVPQMNEADMDVSLSLPGRQAGLTWKIHTESIMLQRSEKVTLKDKIKVTAKGKGTGTLTVMSIYYTPLAEGTVPCKNFEFSVTLEEAPKGSEKIGALKTMFLNIYMRYLGDSDSTMTILDLTLLTGFTPDTDDLDKLTNHVDKYISKYEMDTERSERGALIIYLDKVSKSESQHLKFKIHQNFEVGILQPATVTIYEYYALENRCTKFYHPTENEGELRKICKDAECHCISERCNLKNAHKGKLDAAERVKLACLPGVDYVYECKLKNIEKTGAYDIFTMEVTRIIKLGSDEVKDGEKRRFYIHKSCRDSVQVTVGHTYLIWGRSDDIWEMKNE</sequence>
<dbReference type="InterPro" id="IPR047565">
    <property type="entry name" value="Alpha-macroglob_thiol-ester_cl"/>
</dbReference>